<evidence type="ECO:0000313" key="2">
    <source>
        <dbReference type="EMBL" id="RSH78719.1"/>
    </source>
</evidence>
<dbReference type="RefSeq" id="XP_028473866.1">
    <property type="nucleotide sequence ID" value="XM_028617403.1"/>
</dbReference>
<sequence>MTTSNLPSTSSSSLAQALAAAKASAKATNSRVLALIENGTANVESIPSPSVFSNTALLAYDIDAHAPPAAAHPRARVAVPVPTSFTVDGELEEVLRNLVAQGVDLTSFNLDNDPMVIEEDAVSVANDATPPPLDLHLAAAAAAPVTPAAAPAAPQPDAYLHTLVTEYNTLLTAQATQLQTAHNANYLAAAHIRTQDAQMHTLTGSVASLQQLTVVLQDKLAQRDKLLAKAYEKNYKLFWDLRGVKDERDAMELRLARATASASTSSAGAGAKRRRVDDADDADDADGVAADEGPAEPDADADADADGDVDIDMDRVDDRSDLSCSDVSWDLEPEPGQEGSLPPSAAIVDMFADAASQ</sequence>
<dbReference type="Proteomes" id="UP000279236">
    <property type="component" value="Unassembled WGS sequence"/>
</dbReference>
<evidence type="ECO:0000256" key="1">
    <source>
        <dbReference type="SAM" id="MobiDB-lite"/>
    </source>
</evidence>
<feature type="region of interest" description="Disordered" evidence="1">
    <location>
        <begin position="258"/>
        <end position="345"/>
    </location>
</feature>
<dbReference type="AlphaFoldDB" id="A0A427XII3"/>
<keyword evidence="3" id="KW-1185">Reference proteome</keyword>
<feature type="compositionally biased region" description="Basic and acidic residues" evidence="1">
    <location>
        <begin position="312"/>
        <end position="321"/>
    </location>
</feature>
<protein>
    <submittedName>
        <fullName evidence="2">Uncharacterized protein</fullName>
    </submittedName>
</protein>
<feature type="compositionally biased region" description="Low complexity" evidence="1">
    <location>
        <begin position="258"/>
        <end position="270"/>
    </location>
</feature>
<dbReference type="GeneID" id="39586161"/>
<accession>A0A427XII3</accession>
<organism evidence="2 3">
    <name type="scientific">Apiotrichum porosum</name>
    <dbReference type="NCBI Taxonomy" id="105984"/>
    <lineage>
        <taxon>Eukaryota</taxon>
        <taxon>Fungi</taxon>
        <taxon>Dikarya</taxon>
        <taxon>Basidiomycota</taxon>
        <taxon>Agaricomycotina</taxon>
        <taxon>Tremellomycetes</taxon>
        <taxon>Trichosporonales</taxon>
        <taxon>Trichosporonaceae</taxon>
        <taxon>Apiotrichum</taxon>
    </lineage>
</organism>
<evidence type="ECO:0000313" key="3">
    <source>
        <dbReference type="Proteomes" id="UP000279236"/>
    </source>
</evidence>
<reference evidence="2 3" key="1">
    <citation type="submission" date="2018-11" db="EMBL/GenBank/DDBJ databases">
        <title>Genome sequence of Apiotrichum porosum DSM 27194.</title>
        <authorList>
            <person name="Aliyu H."/>
            <person name="Gorte O."/>
            <person name="Ochsenreither K."/>
        </authorList>
    </citation>
    <scope>NUCLEOTIDE SEQUENCE [LARGE SCALE GENOMIC DNA]</scope>
    <source>
        <strain evidence="2 3">DSM 27194</strain>
    </source>
</reference>
<gene>
    <name evidence="2" type="ORF">EHS24_001618</name>
</gene>
<feature type="compositionally biased region" description="Acidic residues" evidence="1">
    <location>
        <begin position="293"/>
        <end position="311"/>
    </location>
</feature>
<name>A0A427XII3_9TREE</name>
<proteinExistence type="predicted"/>
<dbReference type="EMBL" id="RSCE01000011">
    <property type="protein sequence ID" value="RSH78719.1"/>
    <property type="molecule type" value="Genomic_DNA"/>
</dbReference>
<comment type="caution">
    <text evidence="2">The sequence shown here is derived from an EMBL/GenBank/DDBJ whole genome shotgun (WGS) entry which is preliminary data.</text>
</comment>